<dbReference type="Gene3D" id="3.30.420.150">
    <property type="entry name" value="Exopolyphosphatase. Domain 2"/>
    <property type="match status" value="1"/>
</dbReference>
<dbReference type="InterPro" id="IPR043129">
    <property type="entry name" value="ATPase_NBD"/>
</dbReference>
<evidence type="ECO:0000313" key="4">
    <source>
        <dbReference type="Proteomes" id="UP000240739"/>
    </source>
</evidence>
<name>A0A2T4UMY2_9ACTN</name>
<feature type="domain" description="Ppx/GppA phosphatase N-terminal" evidence="2">
    <location>
        <begin position="44"/>
        <end position="314"/>
    </location>
</feature>
<sequence length="322" mass="32515">MSAEGLAGISAPHHVKVGSLRCACIDIGSNTTRLLVAEPDGSTLRDLDGVRAFTRIGAACREDGTIPREKIDEVALTVASQKAIASAAGAERLRAVATAAIRRAPNRDELLAAIRERSGVEVEVLSGEDEARLAFLGATGSCPGAVVLDAEGPVAVVDVGGGSTEIVVGTPGGTVDWVVSVPLGSSVLPIERPEPDGVPDPASVAAARAAALQGFDGITPPAVTRAVAVGGSATSLRLLAGETLSPAGLDRALDVLLELPVDAVVERFALHPDRVRMLPAGLVLLGAASGALGGRPLEVGRGGLREGVVLEELERGGWSAAG</sequence>
<evidence type="ECO:0000259" key="2">
    <source>
        <dbReference type="Pfam" id="PF02541"/>
    </source>
</evidence>
<dbReference type="SUPFAM" id="SSF53067">
    <property type="entry name" value="Actin-like ATPase domain"/>
    <property type="match status" value="2"/>
</dbReference>
<dbReference type="Gene3D" id="3.30.420.40">
    <property type="match status" value="1"/>
</dbReference>
<dbReference type="PANTHER" id="PTHR30005:SF0">
    <property type="entry name" value="RETROGRADE REGULATION PROTEIN 2"/>
    <property type="match status" value="1"/>
</dbReference>
<gene>
    <name evidence="3" type="ORF">C7Y72_13590</name>
</gene>
<organism evidence="3 4">
    <name type="scientific">Paraconexibacter algicola</name>
    <dbReference type="NCBI Taxonomy" id="2133960"/>
    <lineage>
        <taxon>Bacteria</taxon>
        <taxon>Bacillati</taxon>
        <taxon>Actinomycetota</taxon>
        <taxon>Thermoleophilia</taxon>
        <taxon>Solirubrobacterales</taxon>
        <taxon>Paraconexibacteraceae</taxon>
        <taxon>Paraconexibacter</taxon>
    </lineage>
</organism>
<dbReference type="Proteomes" id="UP000240739">
    <property type="component" value="Unassembled WGS sequence"/>
</dbReference>
<reference evidence="3 4" key="1">
    <citation type="submission" date="2018-03" db="EMBL/GenBank/DDBJ databases">
        <title>Aquarubrobacter algicola gen. nov., sp. nov., a novel actinobacterium isolated from shallow eutrophic lake during the end of cyanobacterial harmful algal blooms.</title>
        <authorList>
            <person name="Chun S.J."/>
        </authorList>
    </citation>
    <scope>NUCLEOTIDE SEQUENCE [LARGE SCALE GENOMIC DNA]</scope>
    <source>
        <strain evidence="3 4">Seoho-28</strain>
    </source>
</reference>
<evidence type="ECO:0000313" key="3">
    <source>
        <dbReference type="EMBL" id="PTL60596.1"/>
    </source>
</evidence>
<dbReference type="PANTHER" id="PTHR30005">
    <property type="entry name" value="EXOPOLYPHOSPHATASE"/>
    <property type="match status" value="1"/>
</dbReference>
<dbReference type="InterPro" id="IPR003695">
    <property type="entry name" value="Ppx_GppA_N"/>
</dbReference>
<protein>
    <recommendedName>
        <fullName evidence="2">Ppx/GppA phosphatase N-terminal domain-containing protein</fullName>
    </recommendedName>
</protein>
<evidence type="ECO:0000256" key="1">
    <source>
        <dbReference type="ARBA" id="ARBA00007125"/>
    </source>
</evidence>
<dbReference type="Pfam" id="PF02541">
    <property type="entry name" value="Ppx-GppA"/>
    <property type="match status" value="1"/>
</dbReference>
<comment type="caution">
    <text evidence="3">The sequence shown here is derived from an EMBL/GenBank/DDBJ whole genome shotgun (WGS) entry which is preliminary data.</text>
</comment>
<dbReference type="AlphaFoldDB" id="A0A2T4UMY2"/>
<proteinExistence type="inferred from homology"/>
<dbReference type="EMBL" id="PYYB01000001">
    <property type="protein sequence ID" value="PTL60596.1"/>
    <property type="molecule type" value="Genomic_DNA"/>
</dbReference>
<dbReference type="InterPro" id="IPR050273">
    <property type="entry name" value="GppA/Ppx_hydrolase"/>
</dbReference>
<accession>A0A2T4UMY2</accession>
<comment type="similarity">
    <text evidence="1">Belongs to the GppA/Ppx family.</text>
</comment>
<keyword evidence="4" id="KW-1185">Reference proteome</keyword>